<dbReference type="EMBL" id="FXTP01000001">
    <property type="protein sequence ID" value="SMO37746.1"/>
    <property type="molecule type" value="Genomic_DNA"/>
</dbReference>
<proteinExistence type="predicted"/>
<reference evidence="8 9" key="1">
    <citation type="submission" date="2017-05" db="EMBL/GenBank/DDBJ databases">
        <authorList>
            <person name="Varghese N."/>
            <person name="Submissions S."/>
        </authorList>
    </citation>
    <scope>NUCLEOTIDE SEQUENCE [LARGE SCALE GENOMIC DNA]</scope>
    <source>
        <strain evidence="8 9">DSM 21985</strain>
    </source>
</reference>
<feature type="transmembrane region" description="Helical" evidence="6">
    <location>
        <begin position="5"/>
        <end position="21"/>
    </location>
</feature>
<feature type="transmembrane region" description="Helical" evidence="6">
    <location>
        <begin position="57"/>
        <end position="76"/>
    </location>
</feature>
<evidence type="ECO:0000313" key="9">
    <source>
        <dbReference type="Proteomes" id="UP000317557"/>
    </source>
</evidence>
<keyword evidence="9" id="KW-1185">Reference proteome</keyword>
<gene>
    <name evidence="8" type="ORF">SAMN06265219_101347</name>
</gene>
<sequence>MYWELELILFIFLLITAYIALEAEDLLISAVMLTVFSFITALLFTTMGAVDVGFTEAVVGAGVTGILLVVAIYQTTYKTED</sequence>
<evidence type="ECO:0000256" key="6">
    <source>
        <dbReference type="SAM" id="Phobius"/>
    </source>
</evidence>
<keyword evidence="4 6" id="KW-1133">Transmembrane helix</keyword>
<evidence type="ECO:0000313" key="8">
    <source>
        <dbReference type="EMBL" id="SMO37746.1"/>
    </source>
</evidence>
<organism evidence="8 9">
    <name type="scientific">Gracilimonas mengyeensis</name>
    <dbReference type="NCBI Taxonomy" id="1302730"/>
    <lineage>
        <taxon>Bacteria</taxon>
        <taxon>Pseudomonadati</taxon>
        <taxon>Balneolota</taxon>
        <taxon>Balneolia</taxon>
        <taxon>Balneolales</taxon>
        <taxon>Balneolaceae</taxon>
        <taxon>Gracilimonas</taxon>
    </lineage>
</organism>
<dbReference type="InterPro" id="IPR025383">
    <property type="entry name" value="MrpA_C/MbhD"/>
</dbReference>
<keyword evidence="2" id="KW-1003">Cell membrane</keyword>
<feature type="transmembrane region" description="Helical" evidence="6">
    <location>
        <begin position="27"/>
        <end position="50"/>
    </location>
</feature>
<evidence type="ECO:0000256" key="3">
    <source>
        <dbReference type="ARBA" id="ARBA00022692"/>
    </source>
</evidence>
<evidence type="ECO:0000256" key="4">
    <source>
        <dbReference type="ARBA" id="ARBA00022989"/>
    </source>
</evidence>
<name>A0A521ASJ0_9BACT</name>
<dbReference type="Pfam" id="PF13244">
    <property type="entry name" value="MbhD"/>
    <property type="match status" value="1"/>
</dbReference>
<dbReference type="AlphaFoldDB" id="A0A521ASJ0"/>
<accession>A0A521ASJ0</accession>
<keyword evidence="5 6" id="KW-0472">Membrane</keyword>
<dbReference type="OrthoDB" id="2085045at2"/>
<evidence type="ECO:0000256" key="1">
    <source>
        <dbReference type="ARBA" id="ARBA00004651"/>
    </source>
</evidence>
<evidence type="ECO:0000259" key="7">
    <source>
        <dbReference type="Pfam" id="PF13244"/>
    </source>
</evidence>
<evidence type="ECO:0000256" key="5">
    <source>
        <dbReference type="ARBA" id="ARBA00023136"/>
    </source>
</evidence>
<dbReference type="GO" id="GO:0005886">
    <property type="term" value="C:plasma membrane"/>
    <property type="evidence" value="ECO:0007669"/>
    <property type="project" value="UniProtKB-SubCell"/>
</dbReference>
<feature type="domain" description="MrpA C-terminal/MbhD" evidence="7">
    <location>
        <begin position="11"/>
        <end position="75"/>
    </location>
</feature>
<dbReference type="RefSeq" id="WP_142452857.1">
    <property type="nucleotide sequence ID" value="NZ_FXTP01000001.1"/>
</dbReference>
<evidence type="ECO:0000256" key="2">
    <source>
        <dbReference type="ARBA" id="ARBA00022475"/>
    </source>
</evidence>
<comment type="subcellular location">
    <subcellularLocation>
        <location evidence="1">Cell membrane</location>
        <topology evidence="1">Multi-pass membrane protein</topology>
    </subcellularLocation>
</comment>
<protein>
    <submittedName>
        <fullName evidence="8">Uncharacterized MnhB-related membrane protein</fullName>
    </submittedName>
</protein>
<dbReference type="Proteomes" id="UP000317557">
    <property type="component" value="Unassembled WGS sequence"/>
</dbReference>
<keyword evidence="3 6" id="KW-0812">Transmembrane</keyword>